<dbReference type="Proteomes" id="UP000282386">
    <property type="component" value="Chromosome"/>
</dbReference>
<dbReference type="CDD" id="cd18873">
    <property type="entry name" value="NUDIX_NadM_like"/>
    <property type="match status" value="1"/>
</dbReference>
<evidence type="ECO:0000313" key="4">
    <source>
        <dbReference type="Proteomes" id="UP000282386"/>
    </source>
</evidence>
<proteinExistence type="predicted"/>
<dbReference type="PANTHER" id="PTHR43736">
    <property type="entry name" value="ADP-RIBOSE PYROPHOSPHATASE"/>
    <property type="match status" value="1"/>
</dbReference>
<dbReference type="Gene3D" id="3.90.79.10">
    <property type="entry name" value="Nucleoside Triphosphate Pyrophosphohydrolase"/>
    <property type="match status" value="1"/>
</dbReference>
<dbReference type="InterPro" id="IPR015797">
    <property type="entry name" value="NUDIX_hydrolase-like_dom_sf"/>
</dbReference>
<dbReference type="InterPro" id="IPR000086">
    <property type="entry name" value="NUDIX_hydrolase_dom"/>
</dbReference>
<feature type="region of interest" description="Disordered" evidence="1">
    <location>
        <begin position="1"/>
        <end position="22"/>
    </location>
</feature>
<dbReference type="AlphaFoldDB" id="A0A7Z9D7Q3"/>
<dbReference type="InterPro" id="IPR054105">
    <property type="entry name" value="WHD_NrtR"/>
</dbReference>
<evidence type="ECO:0000259" key="2">
    <source>
        <dbReference type="PROSITE" id="PS51462"/>
    </source>
</evidence>
<dbReference type="Pfam" id="PF21906">
    <property type="entry name" value="WHD_NrtR"/>
    <property type="match status" value="1"/>
</dbReference>
<reference evidence="3 4" key="1">
    <citation type="submission" date="2018-12" db="EMBL/GenBank/DDBJ databases">
        <authorList>
            <consortium name="Pathogen Informatics"/>
        </authorList>
    </citation>
    <scope>NUCLEOTIDE SEQUENCE [LARGE SCALE GENOMIC DNA]</scope>
    <source>
        <strain evidence="3 4">NCTC10207</strain>
    </source>
</reference>
<name>A0A7Z9D7Q3_9MICC</name>
<feature type="domain" description="Nudix hydrolase" evidence="2">
    <location>
        <begin position="26"/>
        <end position="180"/>
    </location>
</feature>
<dbReference type="EMBL" id="LR134479">
    <property type="protein sequence ID" value="VEI24989.1"/>
    <property type="molecule type" value="Genomic_DNA"/>
</dbReference>
<dbReference type="InterPro" id="IPR036390">
    <property type="entry name" value="WH_DNA-bd_sf"/>
</dbReference>
<dbReference type="Pfam" id="PF00293">
    <property type="entry name" value="NUDIX"/>
    <property type="match status" value="1"/>
</dbReference>
<dbReference type="PANTHER" id="PTHR43736:SF4">
    <property type="entry name" value="SLR1690 PROTEIN"/>
    <property type="match status" value="1"/>
</dbReference>
<dbReference type="SUPFAM" id="SSF55811">
    <property type="entry name" value="Nudix"/>
    <property type="match status" value="1"/>
</dbReference>
<evidence type="ECO:0000313" key="3">
    <source>
        <dbReference type="EMBL" id="VEI24989.1"/>
    </source>
</evidence>
<protein>
    <submittedName>
        <fullName evidence="3">Uncharacterized conserved protein</fullName>
    </submittedName>
</protein>
<evidence type="ECO:0000256" key="1">
    <source>
        <dbReference type="SAM" id="MobiDB-lite"/>
    </source>
</evidence>
<gene>
    <name evidence="3" type="ORF">NCTC10207_02356</name>
</gene>
<organism evidence="3 4">
    <name type="scientific">Rothia aeria</name>
    <dbReference type="NCBI Taxonomy" id="172042"/>
    <lineage>
        <taxon>Bacteria</taxon>
        <taxon>Bacillati</taxon>
        <taxon>Actinomycetota</taxon>
        <taxon>Actinomycetes</taxon>
        <taxon>Micrococcales</taxon>
        <taxon>Micrococcaceae</taxon>
        <taxon>Rothia</taxon>
    </lineage>
</organism>
<dbReference type="InterPro" id="IPR036388">
    <property type="entry name" value="WH-like_DNA-bd_sf"/>
</dbReference>
<dbReference type="SUPFAM" id="SSF46785">
    <property type="entry name" value="Winged helix' DNA-binding domain"/>
    <property type="match status" value="1"/>
</dbReference>
<accession>A0A7Z9D7Q3</accession>
<dbReference type="RefSeq" id="WP_126500770.1">
    <property type="nucleotide sequence ID" value="NZ_LR134479.1"/>
</dbReference>
<sequence length="270" mass="30419">MSISPDSTPAVEPYDDHTEGDHSSVSLAVSTVILALRPKEGQQHPSLWLPLVRRLREPYKGQWALPGGPLQSQQSLEQAAGYTLKRATGLEPGYLEQLYAFGDVLRAPEARAARINGAPVPVPGADHERVVSVVYWASIPATEVSQTRVHENIRWFPVDELPELAFDHNEIVEYALYRLQNKVEYSRIAHSFLGEEFTLAQLREVYEAILGRPLDPANFRRQIAASKSIIDTGRRIEGTRHRPPRLYRYNTAQAYADAGPLGMYRERHES</sequence>
<dbReference type="PROSITE" id="PS51462">
    <property type="entry name" value="NUDIX"/>
    <property type="match status" value="1"/>
</dbReference>
<dbReference type="Gene3D" id="1.10.10.10">
    <property type="entry name" value="Winged helix-like DNA-binding domain superfamily/Winged helix DNA-binding domain"/>
    <property type="match status" value="1"/>
</dbReference>